<organism evidence="1 2">
    <name type="scientific">Hymenobacter monticola</name>
    <dbReference type="NCBI Taxonomy" id="1705399"/>
    <lineage>
        <taxon>Bacteria</taxon>
        <taxon>Pseudomonadati</taxon>
        <taxon>Bacteroidota</taxon>
        <taxon>Cytophagia</taxon>
        <taxon>Cytophagales</taxon>
        <taxon>Hymenobacteraceae</taxon>
        <taxon>Hymenobacter</taxon>
    </lineage>
</organism>
<geneLocation type="plasmid" evidence="1 2">
    <name>unnamed1</name>
</geneLocation>
<dbReference type="Proteomes" id="UP000831390">
    <property type="component" value="Plasmid unnamed1"/>
</dbReference>
<name>A0ABY4BIJ5_9BACT</name>
<gene>
    <name evidence="1" type="ORF">MTP16_24035</name>
</gene>
<evidence type="ECO:0000313" key="2">
    <source>
        <dbReference type="Proteomes" id="UP000831390"/>
    </source>
</evidence>
<proteinExistence type="predicted"/>
<sequence>MPSRRFYSICLTTPFLAEAPDLTTVAEWLQFIGEDTSADELRERFLRQGWLVCLP</sequence>
<evidence type="ECO:0000313" key="1">
    <source>
        <dbReference type="EMBL" id="UOE36430.1"/>
    </source>
</evidence>
<dbReference type="EMBL" id="CP094535">
    <property type="protein sequence ID" value="UOE36430.1"/>
    <property type="molecule type" value="Genomic_DNA"/>
</dbReference>
<keyword evidence="1" id="KW-0614">Plasmid</keyword>
<reference evidence="1 2" key="1">
    <citation type="submission" date="2022-03" db="EMBL/GenBank/DDBJ databases">
        <title>Hymenobactersp. isolated from the air.</title>
        <authorList>
            <person name="Won M."/>
            <person name="Kwon S.-W."/>
        </authorList>
    </citation>
    <scope>NUCLEOTIDE SEQUENCE [LARGE SCALE GENOMIC DNA]</scope>
    <source>
        <strain evidence="1 2">KACC 22596</strain>
        <plasmid evidence="1 2">unnamed1</plasmid>
    </source>
</reference>
<keyword evidence="2" id="KW-1185">Reference proteome</keyword>
<dbReference type="RefSeq" id="WP_243520289.1">
    <property type="nucleotide sequence ID" value="NZ_CP094535.1"/>
</dbReference>
<protein>
    <submittedName>
        <fullName evidence="1">Uncharacterized protein</fullName>
    </submittedName>
</protein>
<accession>A0ABY4BIJ5</accession>